<name>A0A6J7WTZ2_9CAUD</name>
<evidence type="ECO:0000259" key="1">
    <source>
        <dbReference type="Pfam" id="PF16075"/>
    </source>
</evidence>
<accession>A0A6J7WTZ2</accession>
<proteinExistence type="predicted"/>
<dbReference type="EMBL" id="LR798288">
    <property type="protein sequence ID" value="CAB5221197.1"/>
    <property type="molecule type" value="Genomic_DNA"/>
</dbReference>
<dbReference type="InterPro" id="IPR032096">
    <property type="entry name" value="DUF4815"/>
</dbReference>
<gene>
    <name evidence="2" type="ORF">UFOVP247_105</name>
</gene>
<feature type="domain" description="DUF4815" evidence="1">
    <location>
        <begin position="198"/>
        <end position="386"/>
    </location>
</feature>
<dbReference type="Pfam" id="PF16075">
    <property type="entry name" value="DUF4815"/>
    <property type="match status" value="3"/>
</dbReference>
<organism evidence="2">
    <name type="scientific">uncultured Caudovirales phage</name>
    <dbReference type="NCBI Taxonomy" id="2100421"/>
    <lineage>
        <taxon>Viruses</taxon>
        <taxon>Duplodnaviria</taxon>
        <taxon>Heunggongvirae</taxon>
        <taxon>Uroviricota</taxon>
        <taxon>Caudoviricetes</taxon>
        <taxon>Peduoviridae</taxon>
        <taxon>Maltschvirus</taxon>
        <taxon>Maltschvirus maltsch</taxon>
    </lineage>
</organism>
<feature type="domain" description="DUF4815" evidence="1">
    <location>
        <begin position="17"/>
        <end position="114"/>
    </location>
</feature>
<sequence>MSQLSNATLNTLQTTYYDDFDEDKKFYRILFKPAFAVQARELTQLQTIIQKQISRFGDNIFKDGSIVDGCAVNKYANTQYVRLVDSLLTGNVDITALATGKYIITNGTTANAVRASVLTAQTGFISTYPDTNQLYLKYYYTGKTGANTDVTAFSNGETLYIYNANQSSLGTLNGAYLEATINVYTSNSSTTSVGNGYCVGISDGIVYSKGFFQKVDRQITIVKRHDSSPNNMIVGFETIESIVNENQDSSLNDNAQGFTNYNAPGAHRLKLNPVLVPYDKGAVSNTFFGIAEFDNGEMVITRKLDQSYNRLMEVAANRTFEESGNYTLRPFTVQTAAVDGNTSAFFYEVSPGVSYVKGNRIELVGTVRKQVSRANTTAIAQNQSVTANYGNYVFVDDVAGLPDIDNLGEVAIYDTAQNAVSGAGGLSSGATGNIIGYANVKSLLYYSGTKGTSACQYYLYLFNIRMITGKSFLNDAKSFIKTSAPKFKADIVLESSKAVLKDTTFSPLVFGSGVSFTKSLTPTGGSVDTTFIYRNTSNSTLNANGTFSFSLSGGLGTGGVEQLYNTNARDYQITFTQNSYSANITGTISIANNSATVNGTSTTFETIFSPGDTIRFVNSTASFLGVINTIASNTSLTLTANATGIAAAVNTYNLARYYPDGTVLNITDSMLSVNAAANSFTITSGITFVYGTGNTMYAQYPVQRTLAIPAAKTVKKARYVKIDCSNNAGNTVGPWSLGLPDVYSIDKIHVSTAYSNTTTDVKSWFTLNNGQRDDSYDLASISIKPSKASQITASSKILVRLNHFVSNTSAGIGFNSIDSYPVSSDGITSNSTTITLAEIPIYKSKNGTYDLRDSIDFRPYKTATANSVANTDPANTQITINPAVANTNTYNVGIYGQYLPEADSTFTADYEYYLPRRDLVIMSPGAEVKVIQGNPELSPRLPLNITDGSVIAETFVPAFPSLTTAEGESNNRSEISTQIVLRSNKRYTMEEIGTLEDRIKRLEYYTVLSQLEQAAKATSIESQVTGTDRFKNGIFAEPFNSHNFGQVGDPAYSIAKDTSQSVMRPKFIEHPIDFQYASGLSSGVQKAGMIVTLPYVDEIFAEQQNASKYRVCTESIWQWNGSLELLPESDYHNDTEKAPAVNLNIDLSQPWLAFANSIFGTNYDVLDTTTKTSSEVVSTRTWTNGFTYIATNTAITTTTTVTANVTNTKVTTSEVEQQIGNFVSDVSIVPYIREQVISFRARSLRPNSKVHVFFDRDNVDQYCAPGIPTTVDRADFDFTGKSRYWVTPTASLGTALVANSSGGVAGIFRVPAGTYRTGERELLITNVDDLTAGANAQQTKATATFTASALAVTKQVTTLTTVNPTVKITNGITTKTTSQTTYQETVRRTENTGGDDPIAQSFKVPATTTSEGCYITKIGLYFKAKDPQLGIFVQVCETTTGLPDRNIVIGNAYLSTDSINVSDDASSETVFTFEHPVYIDNTKEYAFIIIPEGNSPDPLLWMAETGGIDVATGKNIFKDSYSGVAFVSANKITWSPMQKEDVKFRLYRAKFTGTSGVAAFINESDEYLSLDSIVRISSAVGIQAGDVVYTQNSTSNTSLTGATFPFGVVQSYNEADGTITLDSARSGFSTTTNPRIEIHRVLPITNTSLSNSTLIAYANVASVNDFNYHAVVPRFATIVPAGTNINYKFKGVDTTYSTDGSYFVVEGDKPNEKSDKTRLAMSRTNEYSFNSNNKSSYIQVELSTTSPYSSPVLDLRRKSALMIENIINNDITNEHTNNGNAACRYISKTITLADGQDAEDIKIFLRAHRPTGTDIHVYGKFQAASDPDVFEEKRWTKLSYLNATDDIYSSTLSTLDLKEYEFGFANTPNTTVSFNANTAANTTNDFIKITNNPFVNNNIVQYYKLGTDVDDPVMSGLANGTFYYVVAANSSALSLSSAQDGANIDITASSNTTTLHYLKSYIPTIKNTAYTNPDNSGIVEYYNNAGSRYTGYKYFAIKIVLTSSSGGYRIPKLNDMRAIALQI</sequence>
<evidence type="ECO:0000313" key="2">
    <source>
        <dbReference type="EMBL" id="CAB5221197.1"/>
    </source>
</evidence>
<reference evidence="2" key="1">
    <citation type="submission" date="2020-05" db="EMBL/GenBank/DDBJ databases">
        <authorList>
            <person name="Chiriac C."/>
            <person name="Salcher M."/>
            <person name="Ghai R."/>
            <person name="Kavagutti S V."/>
        </authorList>
    </citation>
    <scope>NUCLEOTIDE SEQUENCE</scope>
</reference>
<feature type="domain" description="DUF4815" evidence="1">
    <location>
        <begin position="888"/>
        <end position="1110"/>
    </location>
</feature>
<protein>
    <recommendedName>
        <fullName evidence="1">DUF4815 domain-containing protein</fullName>
    </recommendedName>
</protein>